<keyword evidence="3" id="KW-1185">Reference proteome</keyword>
<reference evidence="2 3" key="2">
    <citation type="submission" date="2024-07" db="EMBL/GenBank/DDBJ databases">
        <authorList>
            <person name="Akdeniz Z."/>
        </authorList>
    </citation>
    <scope>NUCLEOTIDE SEQUENCE [LARGE SCALE GENOMIC DNA]</scope>
</reference>
<evidence type="ECO:0000313" key="1">
    <source>
        <dbReference type="EMBL" id="CAI9972633.1"/>
    </source>
</evidence>
<name>A0AA86RG08_9EUKA</name>
<dbReference type="EMBL" id="CAXDID020000096">
    <property type="protein sequence ID" value="CAL6024525.1"/>
    <property type="molecule type" value="Genomic_DNA"/>
</dbReference>
<dbReference type="EMBL" id="CATOUU010001114">
    <property type="protein sequence ID" value="CAI9972633.1"/>
    <property type="molecule type" value="Genomic_DNA"/>
</dbReference>
<dbReference type="AlphaFoldDB" id="A0AA86RG08"/>
<gene>
    <name evidence="2" type="ORF">HINF_LOCUS29656</name>
    <name evidence="1" type="ORF">HINF_LOCUS60278</name>
</gene>
<organism evidence="1">
    <name type="scientific">Hexamita inflata</name>
    <dbReference type="NCBI Taxonomy" id="28002"/>
    <lineage>
        <taxon>Eukaryota</taxon>
        <taxon>Metamonada</taxon>
        <taxon>Diplomonadida</taxon>
        <taxon>Hexamitidae</taxon>
        <taxon>Hexamitinae</taxon>
        <taxon>Hexamita</taxon>
    </lineage>
</organism>
<proteinExistence type="predicted"/>
<sequence>MDVIIEKMIAFQNYSYYNLFSNQLSGVHSIIHHSTFLLELQNILHLVTKTYSLQPNAKYKNGNMITKNYTICANLVAQLCLPNFQVFDWLNIAKVEQKDANKIQYSILQQNIPKELFTESNIDFHVQQIAALLKSALEQDQNQDDIFNFAPICIPQLYLCNVSKIYNLKVKDILNKLILSFTDESLQDLIKKMVKPIITTLKWHILIKQRKIYKQNIEDFIEVKDIIEQQFNCYLLKYQLVFVLQSLLPLIEDWFDYINKLFANDEEAIIHLISEIIFIPAGTNCLEFQKYILTGLYQENNLNHQEIKSSGLVQILSQNQISQICDELFSTQIIEPLKDEKLILQTFNYVEPMLCYDIEEYYQKQSILPERVTNGFSSTNILCASMFTCEPMQVLCQNIIGKFKKGNVSLSCCISALRLLDCFQVDTQLIIKFLNNQKLFGLYKVLQDENNNEINAAKRKMMLFQNRKQDQQQNQHLLQTQNNFNNQQEPDNQCVICHMPLDECCYIPIQITKYVNSVNKIHHIAECGFIVEKYQTCPHKYHYNCILKQTQSANVRQCSVCKMNFQQILMQITVPKLCDFDLSNREQPLTKNIPKPQNYTAAYEIIYFHVGLIQQLLTLNEIDITQNYFIELLNNIVSLVQSFISLIKIHQDFNTDNLQKLSKLPAFNVFQQYILKQIDQQQFLCNLNQLFSNKTSFFSKQLYQNSHTLFKDLLSNKFKCHCKKVIDVNHSQDIVQCIQCGCLLHHQCIVTSDDIILCPMCSSNQGLLFLKLNIIAKSMTKSYEGMYQTKYGQNQMSFFGEELFLNQKHLNYLCFQLATQSLNANFTNIQEICQLFCEVPCKQNGQLFTDNQDQDLKRLVIENKITEEEAIIIINAINGEYE</sequence>
<reference evidence="1" key="1">
    <citation type="submission" date="2023-06" db="EMBL/GenBank/DDBJ databases">
        <authorList>
            <person name="Kurt Z."/>
        </authorList>
    </citation>
    <scope>NUCLEOTIDE SEQUENCE</scope>
</reference>
<protein>
    <submittedName>
        <fullName evidence="1 2">Zinc finger in N-recognin (UBR box) and ring finger domain-containing protein</fullName>
    </submittedName>
</protein>
<dbReference type="Proteomes" id="UP001642409">
    <property type="component" value="Unassembled WGS sequence"/>
</dbReference>
<evidence type="ECO:0000313" key="2">
    <source>
        <dbReference type="EMBL" id="CAL6024525.1"/>
    </source>
</evidence>
<comment type="caution">
    <text evidence="1">The sequence shown here is derived from an EMBL/GenBank/DDBJ whole genome shotgun (WGS) entry which is preliminary data.</text>
</comment>
<evidence type="ECO:0000313" key="3">
    <source>
        <dbReference type="Proteomes" id="UP001642409"/>
    </source>
</evidence>
<accession>A0AA86RG08</accession>